<dbReference type="Pfam" id="PF07993">
    <property type="entry name" value="NAD_binding_4"/>
    <property type="match status" value="1"/>
</dbReference>
<dbReference type="GO" id="GO:0035336">
    <property type="term" value="P:long-chain fatty-acyl-CoA metabolic process"/>
    <property type="evidence" value="ECO:0007669"/>
    <property type="project" value="TreeGrafter"/>
</dbReference>
<dbReference type="Gene3D" id="3.40.50.720">
    <property type="entry name" value="NAD(P)-binding Rossmann-like Domain"/>
    <property type="match status" value="1"/>
</dbReference>
<keyword evidence="1" id="KW-0560">Oxidoreductase</keyword>
<dbReference type="InterPro" id="IPR013120">
    <property type="entry name" value="FAR_NAD-bd"/>
</dbReference>
<comment type="function">
    <text evidence="1">Catalyzes the reduction of fatty acyl-CoA to fatty alcohols.</text>
</comment>
<keyword evidence="1" id="KW-0521">NADP</keyword>
<comment type="similarity">
    <text evidence="1">Belongs to the fatty acyl-CoA reductase family.</text>
</comment>
<comment type="catalytic activity">
    <reaction evidence="1">
        <text>a long-chain fatty acyl-CoA + 2 NADPH + 2 H(+) = a long-chain primary fatty alcohol + 2 NADP(+) + CoA</text>
        <dbReference type="Rhea" id="RHEA:52716"/>
        <dbReference type="ChEBI" id="CHEBI:15378"/>
        <dbReference type="ChEBI" id="CHEBI:57287"/>
        <dbReference type="ChEBI" id="CHEBI:57783"/>
        <dbReference type="ChEBI" id="CHEBI:58349"/>
        <dbReference type="ChEBI" id="CHEBI:77396"/>
        <dbReference type="ChEBI" id="CHEBI:83139"/>
        <dbReference type="EC" id="1.2.1.84"/>
    </reaction>
</comment>
<keyword evidence="1" id="KW-0443">Lipid metabolism</keyword>
<dbReference type="GO" id="GO:0005777">
    <property type="term" value="C:peroxisome"/>
    <property type="evidence" value="ECO:0007669"/>
    <property type="project" value="TreeGrafter"/>
</dbReference>
<feature type="domain" description="Thioester reductase (TE)" evidence="2">
    <location>
        <begin position="15"/>
        <end position="172"/>
    </location>
</feature>
<organism evidence="3">
    <name type="scientific">Cuerna arida</name>
    <dbReference type="NCBI Taxonomy" id="1464854"/>
    <lineage>
        <taxon>Eukaryota</taxon>
        <taxon>Metazoa</taxon>
        <taxon>Ecdysozoa</taxon>
        <taxon>Arthropoda</taxon>
        <taxon>Hexapoda</taxon>
        <taxon>Insecta</taxon>
        <taxon>Pterygota</taxon>
        <taxon>Neoptera</taxon>
        <taxon>Paraneoptera</taxon>
        <taxon>Hemiptera</taxon>
        <taxon>Auchenorrhyncha</taxon>
        <taxon>Membracoidea</taxon>
        <taxon>Cicadellidae</taxon>
        <taxon>Cicadellinae</taxon>
        <taxon>Proconiini</taxon>
        <taxon>Cuerna</taxon>
    </lineage>
</organism>
<name>A0A1B6ESD3_9HEMI</name>
<feature type="non-terminal residue" evidence="3">
    <location>
        <position position="193"/>
    </location>
</feature>
<dbReference type="GO" id="GO:0080019">
    <property type="term" value="F:alcohol-forming very long-chain fatty acyl-CoA reductase activity"/>
    <property type="evidence" value="ECO:0007669"/>
    <property type="project" value="InterPro"/>
</dbReference>
<proteinExistence type="inferred from homology"/>
<evidence type="ECO:0000313" key="3">
    <source>
        <dbReference type="EMBL" id="JAS40884.1"/>
    </source>
</evidence>
<dbReference type="SUPFAM" id="SSF51735">
    <property type="entry name" value="NAD(P)-binding Rossmann-fold domains"/>
    <property type="match status" value="1"/>
</dbReference>
<dbReference type="EC" id="1.2.1.84" evidence="1"/>
<dbReference type="EMBL" id="GECZ01028885">
    <property type="protein sequence ID" value="JAS40884.1"/>
    <property type="molecule type" value="Transcribed_RNA"/>
</dbReference>
<dbReference type="InterPro" id="IPR036291">
    <property type="entry name" value="NAD(P)-bd_dom_sf"/>
</dbReference>
<dbReference type="AlphaFoldDB" id="A0A1B6ESD3"/>
<reference evidence="3" key="1">
    <citation type="submission" date="2015-11" db="EMBL/GenBank/DDBJ databases">
        <title>De novo transcriptome assembly of four potential Pierce s Disease insect vectors from Arizona vineyards.</title>
        <authorList>
            <person name="Tassone E.E."/>
        </authorList>
    </citation>
    <scope>NUCLEOTIDE SEQUENCE</scope>
</reference>
<protein>
    <recommendedName>
        <fullName evidence="1">Fatty acyl-CoA reductase</fullName>
        <ecNumber evidence="1">1.2.1.84</ecNumber>
    </recommendedName>
</protein>
<gene>
    <name evidence="3" type="ORF">g.50252</name>
</gene>
<dbReference type="PANTHER" id="PTHR11011:SF45">
    <property type="entry name" value="FATTY ACYL-COA REDUCTASE CG8306-RELATED"/>
    <property type="match status" value="1"/>
</dbReference>
<sequence length="193" mass="21536">MGKVSDFYSNKCAFVTGASGFVGVALIEKLLRVCPQISCILILLRPKRGQDVEQRFETFRKHPVFEKLLQQRPQALHCIKIVTGDICEPGLGLSAADSKLVTDHAEIVFHSAASLDFEASLAATVESNYLGSQRVLELAAQCKKLKVFVHVSSSFANSFRLDCQEQMYDLFMPSEEVLRLVRELSPAELEKRT</sequence>
<dbReference type="PANTHER" id="PTHR11011">
    <property type="entry name" value="MALE STERILITY PROTEIN 2-RELATED"/>
    <property type="match status" value="1"/>
</dbReference>
<evidence type="ECO:0000259" key="2">
    <source>
        <dbReference type="Pfam" id="PF07993"/>
    </source>
</evidence>
<keyword evidence="1" id="KW-0444">Lipid biosynthesis</keyword>
<dbReference type="InterPro" id="IPR026055">
    <property type="entry name" value="FAR"/>
</dbReference>
<dbReference type="GO" id="GO:0102965">
    <property type="term" value="F:alcohol-forming long-chain fatty acyl-CoA reductase activity"/>
    <property type="evidence" value="ECO:0007669"/>
    <property type="project" value="UniProtKB-EC"/>
</dbReference>
<accession>A0A1B6ESD3</accession>
<evidence type="ECO:0000256" key="1">
    <source>
        <dbReference type="RuleBase" id="RU363097"/>
    </source>
</evidence>